<dbReference type="CDD" id="cd03443">
    <property type="entry name" value="PaaI_thioesterase"/>
    <property type="match status" value="1"/>
</dbReference>
<keyword evidence="5" id="KW-1185">Reference proteome</keyword>
<evidence type="ECO:0000313" key="5">
    <source>
        <dbReference type="Proteomes" id="UP000441399"/>
    </source>
</evidence>
<dbReference type="Proteomes" id="UP000434580">
    <property type="component" value="Unassembled WGS sequence"/>
</dbReference>
<dbReference type="Proteomes" id="UP000441399">
    <property type="component" value="Unassembled WGS sequence"/>
</dbReference>
<dbReference type="OrthoDB" id="9813158at2"/>
<dbReference type="EMBL" id="CACSII010000001">
    <property type="protein sequence ID" value="CAA0084362.1"/>
    <property type="molecule type" value="Genomic_DNA"/>
</dbReference>
<feature type="domain" description="Thioesterase" evidence="1">
    <location>
        <begin position="58"/>
        <end position="129"/>
    </location>
</feature>
<dbReference type="Gene3D" id="3.10.129.10">
    <property type="entry name" value="Hotdog Thioesterase"/>
    <property type="match status" value="1"/>
</dbReference>
<proteinExistence type="predicted"/>
<dbReference type="InterPro" id="IPR029069">
    <property type="entry name" value="HotDog_dom_sf"/>
</dbReference>
<accession>A0A5S9QBM9</accession>
<gene>
    <name evidence="2" type="ORF">DPBNPPHM_00712</name>
    <name evidence="3" type="ORF">OPDIPICF_01746</name>
</gene>
<evidence type="ECO:0000313" key="2">
    <source>
        <dbReference type="EMBL" id="CAA0084362.1"/>
    </source>
</evidence>
<evidence type="ECO:0000313" key="4">
    <source>
        <dbReference type="Proteomes" id="UP000434580"/>
    </source>
</evidence>
<dbReference type="Pfam" id="PF03061">
    <property type="entry name" value="4HBT"/>
    <property type="match status" value="1"/>
</dbReference>
<dbReference type="SUPFAM" id="SSF54637">
    <property type="entry name" value="Thioesterase/thiol ester dehydrase-isomerase"/>
    <property type="match status" value="1"/>
</dbReference>
<reference evidence="4 5" key="1">
    <citation type="submission" date="2019-11" db="EMBL/GenBank/DDBJ databases">
        <authorList>
            <person name="Holert J."/>
        </authorList>
    </citation>
    <scope>NUCLEOTIDE SEQUENCE [LARGE SCALE GENOMIC DNA]</scope>
    <source>
        <strain evidence="2">BC5_2</strain>
        <strain evidence="3">SB11_3</strain>
    </source>
</reference>
<dbReference type="AlphaFoldDB" id="A0A5S9QBM9"/>
<evidence type="ECO:0000259" key="1">
    <source>
        <dbReference type="Pfam" id="PF03061"/>
    </source>
</evidence>
<sequence length="141" mass="15554">MTIETIQQARDCDDINVLLDAIPYTRTIGMKGMQLGEELVFHLPPLEANLGNPTLPALHGGCIGGFMENAAIIHVISRLEAERVPKIVDFSLDYLRAGRFQDTYATCDVVRQGRKVVNVAITAWQSTKDEPIAVARAHLLL</sequence>
<protein>
    <recommendedName>
        <fullName evidence="1">Thioesterase domain-containing protein</fullName>
    </recommendedName>
</protein>
<dbReference type="InterPro" id="IPR006683">
    <property type="entry name" value="Thioestr_dom"/>
</dbReference>
<organism evidence="3 5">
    <name type="scientific">BD1-7 clade bacterium</name>
    <dbReference type="NCBI Taxonomy" id="2029982"/>
    <lineage>
        <taxon>Bacteria</taxon>
        <taxon>Pseudomonadati</taxon>
        <taxon>Pseudomonadota</taxon>
        <taxon>Gammaproteobacteria</taxon>
        <taxon>Cellvibrionales</taxon>
        <taxon>Spongiibacteraceae</taxon>
        <taxon>BD1-7 clade</taxon>
    </lineage>
</organism>
<name>A0A5S9QBM9_9GAMM</name>
<dbReference type="EMBL" id="CACSIO010000023">
    <property type="protein sequence ID" value="CAA0115556.1"/>
    <property type="molecule type" value="Genomic_DNA"/>
</dbReference>
<dbReference type="GO" id="GO:0016790">
    <property type="term" value="F:thiolester hydrolase activity"/>
    <property type="evidence" value="ECO:0007669"/>
    <property type="project" value="UniProtKB-ARBA"/>
</dbReference>
<evidence type="ECO:0000313" key="3">
    <source>
        <dbReference type="EMBL" id="CAA0115556.1"/>
    </source>
</evidence>